<reference evidence="1 2" key="1">
    <citation type="journal article" date="2015" name="Nature">
        <title>rRNA introns, odd ribosomes, and small enigmatic genomes across a large radiation of phyla.</title>
        <authorList>
            <person name="Brown C.T."/>
            <person name="Hug L.A."/>
            <person name="Thomas B.C."/>
            <person name="Sharon I."/>
            <person name="Castelle C.J."/>
            <person name="Singh A."/>
            <person name="Wilkins M.J."/>
            <person name="Williams K.H."/>
            <person name="Banfield J.F."/>
        </authorList>
    </citation>
    <scope>NUCLEOTIDE SEQUENCE [LARGE SCALE GENOMIC DNA]</scope>
</reference>
<dbReference type="Proteomes" id="UP000034603">
    <property type="component" value="Unassembled WGS sequence"/>
</dbReference>
<organism evidence="1 2">
    <name type="scientific">Candidatus Woesebacteria bacterium GW2011_GWA1_37_8</name>
    <dbReference type="NCBI Taxonomy" id="1618546"/>
    <lineage>
        <taxon>Bacteria</taxon>
        <taxon>Candidatus Woeseibacteriota</taxon>
    </lineage>
</organism>
<proteinExistence type="predicted"/>
<protein>
    <submittedName>
        <fullName evidence="1">Uncharacterized protein</fullName>
    </submittedName>
</protein>
<evidence type="ECO:0000313" key="2">
    <source>
        <dbReference type="Proteomes" id="UP000034603"/>
    </source>
</evidence>
<accession>A0A0G0HT63</accession>
<dbReference type="AlphaFoldDB" id="A0A0G0HT63"/>
<evidence type="ECO:0000313" key="1">
    <source>
        <dbReference type="EMBL" id="KKQ46338.1"/>
    </source>
</evidence>
<comment type="caution">
    <text evidence="1">The sequence shown here is derived from an EMBL/GenBank/DDBJ whole genome shotgun (WGS) entry which is preliminary data.</text>
</comment>
<dbReference type="EMBL" id="LBTR01000002">
    <property type="protein sequence ID" value="KKQ46338.1"/>
    <property type="molecule type" value="Genomic_DNA"/>
</dbReference>
<sequence>MTLVDKLKNIVKPGEKPIKKSNLGLHSQDRIYWVPSTNPNSELILQRTQGALRNHK</sequence>
<gene>
    <name evidence="1" type="ORF">US62_C0002G0021</name>
</gene>
<name>A0A0G0HT63_9BACT</name>